<reference evidence="11 12" key="1">
    <citation type="submission" date="2022-06" db="EMBL/GenBank/DDBJ databases">
        <authorList>
            <person name="Sun Q."/>
        </authorList>
    </citation>
    <scope>NUCLEOTIDE SEQUENCE [LARGE SCALE GENOMIC DNA]</scope>
    <source>
        <strain evidence="11 12">S153</strain>
    </source>
</reference>
<proteinExistence type="inferred from homology"/>
<comment type="caution">
    <text evidence="11">The sequence shown here is derived from an EMBL/GenBank/DDBJ whole genome shotgun (WGS) entry which is preliminary data.</text>
</comment>
<dbReference type="Gene3D" id="3.30.2010.10">
    <property type="entry name" value="Metalloproteases ('zincins'), catalytic domain"/>
    <property type="match status" value="1"/>
</dbReference>
<evidence type="ECO:0000256" key="8">
    <source>
        <dbReference type="SAM" id="Phobius"/>
    </source>
</evidence>
<accession>A0ABT0VFC9</accession>
<keyword evidence="12" id="KW-1185">Reference proteome</keyword>
<evidence type="ECO:0000256" key="6">
    <source>
        <dbReference type="RuleBase" id="RU003983"/>
    </source>
</evidence>
<evidence type="ECO:0000256" key="4">
    <source>
        <dbReference type="ARBA" id="ARBA00022833"/>
    </source>
</evidence>
<evidence type="ECO:0000256" key="2">
    <source>
        <dbReference type="ARBA" id="ARBA00022723"/>
    </source>
</evidence>
<keyword evidence="8" id="KW-1133">Transmembrane helix</keyword>
<feature type="compositionally biased region" description="Basic and acidic residues" evidence="7">
    <location>
        <begin position="342"/>
        <end position="358"/>
    </location>
</feature>
<dbReference type="Pfam" id="PF01435">
    <property type="entry name" value="Peptidase_M48"/>
    <property type="match status" value="1"/>
</dbReference>
<feature type="compositionally biased region" description="Polar residues" evidence="7">
    <location>
        <begin position="331"/>
        <end position="340"/>
    </location>
</feature>
<keyword evidence="2" id="KW-0479">Metal-binding</keyword>
<dbReference type="CDD" id="cd07332">
    <property type="entry name" value="M48C_Oma1_like"/>
    <property type="match status" value="1"/>
</dbReference>
<evidence type="ECO:0000256" key="3">
    <source>
        <dbReference type="ARBA" id="ARBA00022801"/>
    </source>
</evidence>
<gene>
    <name evidence="11" type="ORF">NBH20_18220</name>
</gene>
<evidence type="ECO:0000259" key="9">
    <source>
        <dbReference type="Pfam" id="PF01435"/>
    </source>
</evidence>
<keyword evidence="4 6" id="KW-0862">Zinc</keyword>
<keyword evidence="1 6" id="KW-0645">Protease</keyword>
<feature type="transmembrane region" description="Helical" evidence="8">
    <location>
        <begin position="113"/>
        <end position="131"/>
    </location>
</feature>
<name>A0ABT0VFC9_9HYPH</name>
<keyword evidence="8" id="KW-0472">Membrane</keyword>
<dbReference type="Pfam" id="PF23368">
    <property type="entry name" value="DUF7092"/>
    <property type="match status" value="1"/>
</dbReference>
<feature type="region of interest" description="Disordered" evidence="7">
    <location>
        <begin position="331"/>
        <end position="358"/>
    </location>
</feature>
<keyword evidence="8" id="KW-0812">Transmembrane</keyword>
<dbReference type="InterPro" id="IPR055518">
    <property type="entry name" value="DUF7092"/>
</dbReference>
<evidence type="ECO:0000256" key="7">
    <source>
        <dbReference type="SAM" id="MobiDB-lite"/>
    </source>
</evidence>
<dbReference type="InterPro" id="IPR051156">
    <property type="entry name" value="Mito/Outer_Membr_Metalloprot"/>
</dbReference>
<feature type="domain" description="DUF7092" evidence="10">
    <location>
        <begin position="14"/>
        <end position="94"/>
    </location>
</feature>
<evidence type="ECO:0000313" key="11">
    <source>
        <dbReference type="EMBL" id="MCM2403108.1"/>
    </source>
</evidence>
<dbReference type="Proteomes" id="UP001155079">
    <property type="component" value="Unassembled WGS sequence"/>
</dbReference>
<evidence type="ECO:0000259" key="10">
    <source>
        <dbReference type="Pfam" id="PF23368"/>
    </source>
</evidence>
<organism evidence="11 12">
    <name type="scientific">Ciceribacter sichuanensis</name>
    <dbReference type="NCBI Taxonomy" id="2949647"/>
    <lineage>
        <taxon>Bacteria</taxon>
        <taxon>Pseudomonadati</taxon>
        <taxon>Pseudomonadota</taxon>
        <taxon>Alphaproteobacteria</taxon>
        <taxon>Hyphomicrobiales</taxon>
        <taxon>Rhizobiaceae</taxon>
        <taxon>Ciceribacter</taxon>
    </lineage>
</organism>
<comment type="similarity">
    <text evidence="6">Belongs to the peptidase M48 family.</text>
</comment>
<dbReference type="PANTHER" id="PTHR22726">
    <property type="entry name" value="METALLOENDOPEPTIDASE OMA1"/>
    <property type="match status" value="1"/>
</dbReference>
<dbReference type="PANTHER" id="PTHR22726:SF1">
    <property type="entry name" value="METALLOENDOPEPTIDASE OMA1, MITOCHONDRIAL"/>
    <property type="match status" value="1"/>
</dbReference>
<dbReference type="RefSeq" id="WP_250946100.1">
    <property type="nucleotide sequence ID" value="NZ_JAMQAY010000007.1"/>
</dbReference>
<keyword evidence="5 6" id="KW-0482">Metalloprotease</keyword>
<dbReference type="InterPro" id="IPR001915">
    <property type="entry name" value="Peptidase_M48"/>
</dbReference>
<feature type="domain" description="Peptidase M48" evidence="9">
    <location>
        <begin position="172"/>
        <end position="352"/>
    </location>
</feature>
<dbReference type="EMBL" id="JAMQAY010000007">
    <property type="protein sequence ID" value="MCM2403108.1"/>
    <property type="molecule type" value="Genomic_DNA"/>
</dbReference>
<keyword evidence="3 6" id="KW-0378">Hydrolase</keyword>
<comment type="cofactor">
    <cofactor evidence="6">
        <name>Zn(2+)</name>
        <dbReference type="ChEBI" id="CHEBI:29105"/>
    </cofactor>
    <text evidence="6">Binds 1 zinc ion per subunit.</text>
</comment>
<evidence type="ECO:0000256" key="5">
    <source>
        <dbReference type="ARBA" id="ARBA00023049"/>
    </source>
</evidence>
<protein>
    <submittedName>
        <fullName evidence="11">M48 family metallopeptidase</fullName>
    </submittedName>
</protein>
<evidence type="ECO:0000313" key="12">
    <source>
        <dbReference type="Proteomes" id="UP001155079"/>
    </source>
</evidence>
<evidence type="ECO:0000256" key="1">
    <source>
        <dbReference type="ARBA" id="ARBA00022670"/>
    </source>
</evidence>
<sequence length="358" mass="38285">MASEATGSEARIIARGYWHPPRSSKALAATLFASDTTLLVRLEGEAAGDPAAFNDARRVSISDRVGNISRRVGFVDGSTFETADNDAVDAWLRKTRSRHHGFVHELERFHPRLIALVLGIVLLGGLIYRFALPALVEVAVAVTPPVVPRMMSSGTLASLDQTVFSKSELPEAQQNELTAKFGALAAHSARGRDGYNLNFRKGGIIGPNAFALPDGTLVITDELVELAAGDSEMILGVLAHEIGHVEKTHSLRQLYRAAGMAGLVMLIAGDIGSAGEDILTNGAALVSLSYSRSAESEADRVSVELMSKAGHDPAAIGRFFELIEKKLGDSGETSILSTHPGTPERRQQIDEWAKEIGK</sequence>